<proteinExistence type="inferred from homology"/>
<dbReference type="Gene3D" id="2.60.40.1170">
    <property type="entry name" value="Mu homology domain, subdomain B"/>
    <property type="match status" value="2"/>
</dbReference>
<name>G0TZM0_TRYVY</name>
<dbReference type="InterPro" id="IPR036168">
    <property type="entry name" value="AP2_Mu_C_sf"/>
</dbReference>
<reference evidence="7" key="1">
    <citation type="journal article" date="2012" name="Proc. Natl. Acad. Sci. U.S.A.">
        <title>Antigenic diversity is generated by distinct evolutionary mechanisms in African trypanosome species.</title>
        <authorList>
            <person name="Jackson A.P."/>
            <person name="Berry A."/>
            <person name="Aslett M."/>
            <person name="Allison H.C."/>
            <person name="Burton P."/>
            <person name="Vavrova-Anderson J."/>
            <person name="Brown R."/>
            <person name="Browne H."/>
            <person name="Corton N."/>
            <person name="Hauser H."/>
            <person name="Gamble J."/>
            <person name="Gilderthorp R."/>
            <person name="Marcello L."/>
            <person name="McQuillan J."/>
            <person name="Otto T.D."/>
            <person name="Quail M.A."/>
            <person name="Sanders M.J."/>
            <person name="van Tonder A."/>
            <person name="Ginger M.L."/>
            <person name="Field M.C."/>
            <person name="Barry J.D."/>
            <person name="Hertz-Fowler C."/>
            <person name="Berriman M."/>
        </authorList>
    </citation>
    <scope>NUCLEOTIDE SEQUENCE</scope>
    <source>
        <strain evidence="7">Y486</strain>
    </source>
</reference>
<dbReference type="InterPro" id="IPR001392">
    <property type="entry name" value="Clathrin_mu"/>
</dbReference>
<feature type="domain" description="MHD" evidence="6">
    <location>
        <begin position="195"/>
        <end position="457"/>
    </location>
</feature>
<keyword evidence="3 5" id="KW-0653">Protein transport</keyword>
<dbReference type="VEuPathDB" id="TriTrypDB:TvY486_0806550"/>
<keyword evidence="2 5" id="KW-0813">Transport</keyword>
<evidence type="ECO:0000256" key="2">
    <source>
        <dbReference type="ARBA" id="ARBA00022448"/>
    </source>
</evidence>
<dbReference type="InterPro" id="IPR050431">
    <property type="entry name" value="Adaptor_comp_med_subunit"/>
</dbReference>
<sequence>MYISQFFILSPRGERLVFKDYRQDAPRNADEIFFRTAKFWDGTHHRQHKHQAPEGDCPPFFTEKGVNFCCVQRGGLFFVCTTMRNTSPSFTVEILLRIVKVIRDFVGCISEELIRKNFTLIYELLDEMLDVGVPQHLSTERLRPLVFNKVIPSSLDEPSSIEVFIDKLRHGEFAERSRRSNATTTSVMQASIEQKNEIYVDFLERLNVVFNNVGQVLLFTVDGSIVMKSFLAGSPILHLALNDDLVVGSSGAAKAQQHEVILDSVNFHQDVDYSNFETAKRLSIRPPEGEFTLMTYTWRGGTATPPFYVVQSTELESDFHMETTIRVRASISADLTALSVTVTVPAPMSCAGASVSLSTDAVGQQYEYKTREKVVVWSIEKFIGGTEKVCKIRFTTSTVSTAATRREVGPISMNFEIPRYTLTGLCARMLNLEERSSAYNPDRWIRNLVLANSYVFRTH</sequence>
<dbReference type="AlphaFoldDB" id="G0TZM0"/>
<evidence type="ECO:0000256" key="4">
    <source>
        <dbReference type="ARBA" id="ARBA00023136"/>
    </source>
</evidence>
<gene>
    <name evidence="7" type="ORF">TVY486_0806550</name>
</gene>
<evidence type="ECO:0000256" key="1">
    <source>
        <dbReference type="ARBA" id="ARBA00004308"/>
    </source>
</evidence>
<protein>
    <submittedName>
        <fullName evidence="7">Putative adaptor complex AP-4 medium subunit</fullName>
    </submittedName>
</protein>
<comment type="similarity">
    <text evidence="5">Belongs to the adaptor complexes medium subunit family.</text>
</comment>
<dbReference type="GO" id="GO:0012505">
    <property type="term" value="C:endomembrane system"/>
    <property type="evidence" value="ECO:0007669"/>
    <property type="project" value="UniProtKB-SubCell"/>
</dbReference>
<dbReference type="Gene3D" id="3.30.450.60">
    <property type="match status" value="1"/>
</dbReference>
<dbReference type="FunFam" id="3.30.450.60:FF:000002">
    <property type="entry name" value="AP-2 complex subunit mu, putative"/>
    <property type="match status" value="1"/>
</dbReference>
<organism evidence="7">
    <name type="scientific">Trypanosoma vivax (strain Y486)</name>
    <dbReference type="NCBI Taxonomy" id="1055687"/>
    <lineage>
        <taxon>Eukaryota</taxon>
        <taxon>Discoba</taxon>
        <taxon>Euglenozoa</taxon>
        <taxon>Kinetoplastea</taxon>
        <taxon>Metakinetoplastina</taxon>
        <taxon>Trypanosomatida</taxon>
        <taxon>Trypanosomatidae</taxon>
        <taxon>Trypanosoma</taxon>
        <taxon>Duttonella</taxon>
    </lineage>
</organism>
<dbReference type="GO" id="GO:0016192">
    <property type="term" value="P:vesicle-mediated transport"/>
    <property type="evidence" value="ECO:0007669"/>
    <property type="project" value="InterPro"/>
</dbReference>
<dbReference type="InterPro" id="IPR011012">
    <property type="entry name" value="Longin-like_dom_sf"/>
</dbReference>
<evidence type="ECO:0000256" key="5">
    <source>
        <dbReference type="PIRNR" id="PIRNR005992"/>
    </source>
</evidence>
<dbReference type="Pfam" id="PF00928">
    <property type="entry name" value="Adap_comp_sub"/>
    <property type="match status" value="1"/>
</dbReference>
<keyword evidence="4" id="KW-0472">Membrane</keyword>
<dbReference type="EMBL" id="HE573024">
    <property type="protein sequence ID" value="CCC50048.1"/>
    <property type="molecule type" value="Genomic_DNA"/>
</dbReference>
<dbReference type="PANTHER" id="PTHR10529">
    <property type="entry name" value="AP COMPLEX SUBUNIT MU"/>
    <property type="match status" value="1"/>
</dbReference>
<dbReference type="InterPro" id="IPR028565">
    <property type="entry name" value="MHD"/>
</dbReference>
<comment type="subcellular location">
    <subcellularLocation>
        <location evidence="1">Endomembrane system</location>
    </subcellularLocation>
</comment>
<dbReference type="GO" id="GO:0006886">
    <property type="term" value="P:intracellular protein transport"/>
    <property type="evidence" value="ECO:0007669"/>
    <property type="project" value="UniProtKB-UniRule"/>
</dbReference>
<dbReference type="GO" id="GO:0030131">
    <property type="term" value="C:clathrin adaptor complex"/>
    <property type="evidence" value="ECO:0007669"/>
    <property type="project" value="UniProtKB-UniRule"/>
</dbReference>
<dbReference type="PIRSF" id="PIRSF005992">
    <property type="entry name" value="Clathrin_mu"/>
    <property type="match status" value="1"/>
</dbReference>
<dbReference type="PROSITE" id="PS51072">
    <property type="entry name" value="MHD"/>
    <property type="match status" value="1"/>
</dbReference>
<dbReference type="CDD" id="cd14838">
    <property type="entry name" value="AP4_Mu_N"/>
    <property type="match status" value="1"/>
</dbReference>
<accession>G0TZM0</accession>
<dbReference type="PRINTS" id="PR00314">
    <property type="entry name" value="CLATHRINADPT"/>
</dbReference>
<evidence type="ECO:0000313" key="7">
    <source>
        <dbReference type="EMBL" id="CCC50048.1"/>
    </source>
</evidence>
<evidence type="ECO:0000256" key="3">
    <source>
        <dbReference type="ARBA" id="ARBA00022927"/>
    </source>
</evidence>
<dbReference type="SUPFAM" id="SSF64356">
    <property type="entry name" value="SNARE-like"/>
    <property type="match status" value="1"/>
</dbReference>
<evidence type="ECO:0000259" key="6">
    <source>
        <dbReference type="PROSITE" id="PS51072"/>
    </source>
</evidence>
<dbReference type="SUPFAM" id="SSF49447">
    <property type="entry name" value="Second domain of Mu2 adaptin subunit (ap50) of ap2 adaptor"/>
    <property type="match status" value="1"/>
</dbReference>